<dbReference type="NCBIfam" id="TIGR02532">
    <property type="entry name" value="IV_pilin_GFxxxE"/>
    <property type="match status" value="1"/>
</dbReference>
<dbReference type="RefSeq" id="WP_168205328.1">
    <property type="nucleotide sequence ID" value="NZ_CP042913.1"/>
</dbReference>
<dbReference type="Gene3D" id="3.30.700.10">
    <property type="entry name" value="Glycoprotein, Type 4 Pilin"/>
    <property type="match status" value="1"/>
</dbReference>
<dbReference type="SUPFAM" id="SSF54523">
    <property type="entry name" value="Pili subunits"/>
    <property type="match status" value="1"/>
</dbReference>
<organism evidence="3 4">
    <name type="scientific">Bythopirellula goksoeyrii</name>
    <dbReference type="NCBI Taxonomy" id="1400387"/>
    <lineage>
        <taxon>Bacteria</taxon>
        <taxon>Pseudomonadati</taxon>
        <taxon>Planctomycetota</taxon>
        <taxon>Planctomycetia</taxon>
        <taxon>Pirellulales</taxon>
        <taxon>Lacipirellulaceae</taxon>
        <taxon>Bythopirellula</taxon>
    </lineage>
</organism>
<dbReference type="InterPro" id="IPR027558">
    <property type="entry name" value="Pre_pil_HX9DG_C"/>
</dbReference>
<keyword evidence="4" id="KW-1185">Reference proteome</keyword>
<reference evidence="3 4" key="1">
    <citation type="submission" date="2019-08" db="EMBL/GenBank/DDBJ databases">
        <title>Deep-cultivation of Planctomycetes and their phenomic and genomic characterization uncovers novel biology.</title>
        <authorList>
            <person name="Wiegand S."/>
            <person name="Jogler M."/>
            <person name="Boedeker C."/>
            <person name="Pinto D."/>
            <person name="Vollmers J."/>
            <person name="Rivas-Marin E."/>
            <person name="Kohn T."/>
            <person name="Peeters S.H."/>
            <person name="Heuer A."/>
            <person name="Rast P."/>
            <person name="Oberbeckmann S."/>
            <person name="Bunk B."/>
            <person name="Jeske O."/>
            <person name="Meyerdierks A."/>
            <person name="Storesund J.E."/>
            <person name="Kallscheuer N."/>
            <person name="Luecker S."/>
            <person name="Lage O.M."/>
            <person name="Pohl T."/>
            <person name="Merkel B.J."/>
            <person name="Hornburger P."/>
            <person name="Mueller R.-W."/>
            <person name="Bruemmer F."/>
            <person name="Labrenz M."/>
            <person name="Spormann A.M."/>
            <person name="Op den Camp H."/>
            <person name="Overmann J."/>
            <person name="Amann R."/>
            <person name="Jetten M.S.M."/>
            <person name="Mascher T."/>
            <person name="Medema M.H."/>
            <person name="Devos D.P."/>
            <person name="Kaster A.-K."/>
            <person name="Ovreas L."/>
            <person name="Rohde M."/>
            <person name="Galperin M.Y."/>
            <person name="Jogler C."/>
        </authorList>
    </citation>
    <scope>NUCLEOTIDE SEQUENCE [LARGE SCALE GENOMIC DNA]</scope>
    <source>
        <strain evidence="3 4">Pr1d</strain>
    </source>
</reference>
<dbReference type="Proteomes" id="UP000323917">
    <property type="component" value="Chromosome"/>
</dbReference>
<dbReference type="PANTHER" id="PTHR30093:SF2">
    <property type="entry name" value="TYPE II SECRETION SYSTEM PROTEIN H"/>
    <property type="match status" value="1"/>
</dbReference>
<dbReference type="Pfam" id="PF07596">
    <property type="entry name" value="SBP_bac_10"/>
    <property type="match status" value="1"/>
</dbReference>
<accession>A0A5B9QR56</accession>
<dbReference type="InterPro" id="IPR011453">
    <property type="entry name" value="DUF1559"/>
</dbReference>
<evidence type="ECO:0000313" key="4">
    <source>
        <dbReference type="Proteomes" id="UP000323917"/>
    </source>
</evidence>
<dbReference type="EMBL" id="CP042913">
    <property type="protein sequence ID" value="QEG36463.1"/>
    <property type="molecule type" value="Genomic_DNA"/>
</dbReference>
<evidence type="ECO:0000256" key="1">
    <source>
        <dbReference type="SAM" id="MobiDB-lite"/>
    </source>
</evidence>
<dbReference type="Pfam" id="PF07963">
    <property type="entry name" value="N_methyl"/>
    <property type="match status" value="1"/>
</dbReference>
<feature type="domain" description="DUF1559" evidence="2">
    <location>
        <begin position="31"/>
        <end position="308"/>
    </location>
</feature>
<name>A0A5B9QR56_9BACT</name>
<sequence length="338" mass="36473">MRISRGFTLVELLVVIAIIGVLVALLLPAVQAAREAARRMSCSNNLKQYGIAQLNYESTKKTFPPARPGPDATGSQEVRSVGRPPGPRASGGKGYERSGVSGFVLVLPFMEQQALYDRFDIENGDSVWLSSVAQVSWKTPQKEEAIGTRPNFVVCPSSTMLPQSEVSNFQSWNIVPATGSYALCAGHRGINKFGVDACMVKHHNTGIHLYWTRVKMQQIEDGTSNTISAGEVIDGHTQDSSNIWTYTLRFGDSYRVTEAAVNTPTGVECAVAGDNPGCFNGAFASRHPGGAQFVYADGHVTLISEDIDLVTYQDLSTIAGKPLAMDAVDDVFCSQPGY</sequence>
<protein>
    <submittedName>
        <fullName evidence="3">Putative major pilin subunit</fullName>
    </submittedName>
</protein>
<evidence type="ECO:0000313" key="3">
    <source>
        <dbReference type="EMBL" id="QEG36463.1"/>
    </source>
</evidence>
<feature type="region of interest" description="Disordered" evidence="1">
    <location>
        <begin position="60"/>
        <end position="95"/>
    </location>
</feature>
<dbReference type="NCBIfam" id="TIGR04294">
    <property type="entry name" value="pre_pil_HX9DG"/>
    <property type="match status" value="1"/>
</dbReference>
<evidence type="ECO:0000259" key="2">
    <source>
        <dbReference type="Pfam" id="PF07596"/>
    </source>
</evidence>
<dbReference type="PANTHER" id="PTHR30093">
    <property type="entry name" value="GENERAL SECRETION PATHWAY PROTEIN G"/>
    <property type="match status" value="1"/>
</dbReference>
<dbReference type="InterPro" id="IPR012902">
    <property type="entry name" value="N_methyl_site"/>
</dbReference>
<gene>
    <name evidence="3" type="ORF">Pr1d_37770</name>
</gene>
<dbReference type="AlphaFoldDB" id="A0A5B9QR56"/>
<dbReference type="InterPro" id="IPR045584">
    <property type="entry name" value="Pilin-like"/>
</dbReference>
<dbReference type="PROSITE" id="PS00409">
    <property type="entry name" value="PROKAR_NTER_METHYL"/>
    <property type="match status" value="1"/>
</dbReference>
<proteinExistence type="predicted"/>
<dbReference type="KEGG" id="bgok:Pr1d_37770"/>